<dbReference type="Gene3D" id="3.90.1750.10">
    <property type="entry name" value="Hect, E3 ligase catalytic domains"/>
    <property type="match status" value="1"/>
</dbReference>
<evidence type="ECO:0000313" key="11">
    <source>
        <dbReference type="Proteomes" id="UP000440732"/>
    </source>
</evidence>
<gene>
    <name evidence="8" type="ORF">PF005_g26809</name>
    <name evidence="7" type="ORF">PF006_g26098</name>
    <name evidence="6" type="ORF">PF007_g27013</name>
    <name evidence="4" type="ORF">PF009_g27561</name>
    <name evidence="5" type="ORF">PF010_g26526</name>
</gene>
<evidence type="ECO:0000313" key="13">
    <source>
        <dbReference type="Proteomes" id="UP000488956"/>
    </source>
</evidence>
<dbReference type="Proteomes" id="UP000433483">
    <property type="component" value="Unassembled WGS sequence"/>
</dbReference>
<dbReference type="Proteomes" id="UP000429523">
    <property type="component" value="Unassembled WGS sequence"/>
</dbReference>
<dbReference type="Proteomes" id="UP000488956">
    <property type="component" value="Unassembled WGS sequence"/>
</dbReference>
<dbReference type="EMBL" id="QXFX01003310">
    <property type="protein sequence ID" value="KAE9069823.1"/>
    <property type="molecule type" value="Genomic_DNA"/>
</dbReference>
<name>A0A6A3VRS5_9STRA</name>
<dbReference type="Proteomes" id="UP000441208">
    <property type="component" value="Unassembled WGS sequence"/>
</dbReference>
<evidence type="ECO:0000313" key="8">
    <source>
        <dbReference type="EMBL" id="KAE9172222.1"/>
    </source>
</evidence>
<dbReference type="OrthoDB" id="8068875at2759"/>
<sequence>MFEESMEHLGCIEEKYMQSVMRTNFIEESGVGAGGLHHEWFMMLTELLTNTKAGLFKAMQGEDRAFFLNSSARYDNVEDHLMERGGFSVARCWRARCLTSTCPFR</sequence>
<evidence type="ECO:0000259" key="3">
    <source>
        <dbReference type="PROSITE" id="PS50237"/>
    </source>
</evidence>
<dbReference type="EMBL" id="QXGA01003209">
    <property type="protein sequence ID" value="KAE9086098.1"/>
    <property type="molecule type" value="Genomic_DNA"/>
</dbReference>
<comment type="caution">
    <text evidence="2">Lacks conserved residue(s) required for the propagation of feature annotation.</text>
</comment>
<dbReference type="InterPro" id="IPR035983">
    <property type="entry name" value="Hect_E3_ubiquitin_ligase"/>
</dbReference>
<dbReference type="EMBL" id="QXGB01003190">
    <property type="protein sequence ID" value="KAE9172222.1"/>
    <property type="molecule type" value="Genomic_DNA"/>
</dbReference>
<evidence type="ECO:0000313" key="12">
    <source>
        <dbReference type="Proteomes" id="UP000441208"/>
    </source>
</evidence>
<protein>
    <recommendedName>
        <fullName evidence="3">HECT domain-containing protein</fullName>
    </recommendedName>
</protein>
<dbReference type="SUPFAM" id="SSF56204">
    <property type="entry name" value="Hect, E3 ligase catalytic domain"/>
    <property type="match status" value="1"/>
</dbReference>
<comment type="caution">
    <text evidence="8">The sequence shown here is derived from an EMBL/GenBank/DDBJ whole genome shotgun (WGS) entry which is preliminary data.</text>
</comment>
<evidence type="ECO:0000313" key="9">
    <source>
        <dbReference type="Proteomes" id="UP000429523"/>
    </source>
</evidence>
<evidence type="ECO:0000313" key="10">
    <source>
        <dbReference type="Proteomes" id="UP000433483"/>
    </source>
</evidence>
<evidence type="ECO:0000256" key="1">
    <source>
        <dbReference type="ARBA" id="ARBA00022786"/>
    </source>
</evidence>
<dbReference type="EMBL" id="QXFZ01003255">
    <property type="protein sequence ID" value="KAE9070240.1"/>
    <property type="molecule type" value="Genomic_DNA"/>
</dbReference>
<organism evidence="8 10">
    <name type="scientific">Phytophthora fragariae</name>
    <dbReference type="NCBI Taxonomy" id="53985"/>
    <lineage>
        <taxon>Eukaryota</taxon>
        <taxon>Sar</taxon>
        <taxon>Stramenopiles</taxon>
        <taxon>Oomycota</taxon>
        <taxon>Peronosporomycetes</taxon>
        <taxon>Peronosporales</taxon>
        <taxon>Peronosporaceae</taxon>
        <taxon>Phytophthora</taxon>
    </lineage>
</organism>
<dbReference type="AlphaFoldDB" id="A0A6A3VRS5"/>
<dbReference type="InterPro" id="IPR000569">
    <property type="entry name" value="HECT_dom"/>
</dbReference>
<feature type="domain" description="HECT" evidence="3">
    <location>
        <begin position="13"/>
        <end position="81"/>
    </location>
</feature>
<evidence type="ECO:0000313" key="7">
    <source>
        <dbReference type="EMBL" id="KAE9086098.1"/>
    </source>
</evidence>
<dbReference type="PROSITE" id="PS50237">
    <property type="entry name" value="HECT"/>
    <property type="match status" value="1"/>
</dbReference>
<dbReference type="GO" id="GO:0004842">
    <property type="term" value="F:ubiquitin-protein transferase activity"/>
    <property type="evidence" value="ECO:0007669"/>
    <property type="project" value="InterPro"/>
</dbReference>
<evidence type="ECO:0000313" key="4">
    <source>
        <dbReference type="EMBL" id="KAE8922170.1"/>
    </source>
</evidence>
<proteinExistence type="predicted"/>
<keyword evidence="10" id="KW-1185">Reference proteome</keyword>
<dbReference type="Proteomes" id="UP000440732">
    <property type="component" value="Unassembled WGS sequence"/>
</dbReference>
<dbReference type="EMBL" id="QXGF01003187">
    <property type="protein sequence ID" value="KAE8922170.1"/>
    <property type="molecule type" value="Genomic_DNA"/>
</dbReference>
<reference evidence="9 10" key="1">
    <citation type="submission" date="2018-08" db="EMBL/GenBank/DDBJ databases">
        <title>Genomic investigation of the strawberry pathogen Phytophthora fragariae indicates pathogenicity is determined by transcriptional variation in three key races.</title>
        <authorList>
            <person name="Adams T.M."/>
            <person name="Armitage A.D."/>
            <person name="Sobczyk M.K."/>
            <person name="Bates H.J."/>
            <person name="Dunwell J.M."/>
            <person name="Nellist C.F."/>
            <person name="Harrison R.J."/>
        </authorList>
    </citation>
    <scope>NUCLEOTIDE SEQUENCE [LARGE SCALE GENOMIC DNA]</scope>
    <source>
        <strain evidence="8 10">NOV-27</strain>
        <strain evidence="7 11">NOV-5</strain>
        <strain evidence="6 12">NOV-71</strain>
        <strain evidence="4 9">NOV-9</strain>
        <strain evidence="5 13">ONT-3</strain>
    </source>
</reference>
<evidence type="ECO:0000313" key="5">
    <source>
        <dbReference type="EMBL" id="KAE9069823.1"/>
    </source>
</evidence>
<evidence type="ECO:0000256" key="2">
    <source>
        <dbReference type="PROSITE-ProRule" id="PRU00104"/>
    </source>
</evidence>
<keyword evidence="1 2" id="KW-0833">Ubl conjugation pathway</keyword>
<accession>A0A6A3VRS5</accession>
<evidence type="ECO:0000313" key="6">
    <source>
        <dbReference type="EMBL" id="KAE9070240.1"/>
    </source>
</evidence>